<evidence type="ECO:0000313" key="2">
    <source>
        <dbReference type="EMBL" id="OXA40253.1"/>
    </source>
</evidence>
<feature type="transmembrane region" description="Helical" evidence="1">
    <location>
        <begin position="238"/>
        <end position="258"/>
    </location>
</feature>
<comment type="caution">
    <text evidence="2">The sequence shown here is derived from an EMBL/GenBank/DDBJ whole genome shotgun (WGS) entry which is preliminary data.</text>
</comment>
<feature type="transmembrane region" description="Helical" evidence="1">
    <location>
        <begin position="206"/>
        <end position="226"/>
    </location>
</feature>
<accession>A0A226D4Z3</accession>
<sequence length="566" mass="64232">MGVVLSTYQSGISYRRVPSKYTVCTVAQIFSYWLRDIAQEGNLQGDISLQMLLAIRQVIDSQAYPHFILFEDSNLGRNFKPGNLLRFPIIPHISTTAIFVVFNSEHNAAYLVRRFKLISETMASSLALTVIVGYQKSFSFDWIKYGVRVETYRFSVFLESKDVVTQANLNALVLPFDVITWILIFLVGLTIWLMSFVVTEQGTLSILWLLGTLLDQSDLLFVKIFTSKKKKTCFGGETICILPLTGWIITTLLLGFFYKGALFSYMTTTPLPDVPTNLKDLLISDIPIITTTYLTSVFYPIPVSPLEMLCKDFLEILGHESPLADVADGLLRRTIFVPAFHKVVDITENISLSRPITTCANPHTWNCTKKTEKGSVVLRGKKFAVISVKEDIAAFSNYLSYFDGKSSKFIQIREDSPNPVIFRVPWIAYYNGVYDIFSRHFGALVESGIHSWWNRNSHVAGQVRLLIQNKFQIKSSNEHVSIPGLLQRIWIRSNVAKVPVYEGTAGLGGVEIKMVMAPFVIWCTVLGISCLIFSETLYVRRRWRPFIQNCKCIKNICRQCQQKMVS</sequence>
<dbReference type="EMBL" id="LNIX01000034">
    <property type="protein sequence ID" value="OXA40253.1"/>
    <property type="molecule type" value="Genomic_DNA"/>
</dbReference>
<evidence type="ECO:0000256" key="1">
    <source>
        <dbReference type="SAM" id="Phobius"/>
    </source>
</evidence>
<keyword evidence="1" id="KW-0812">Transmembrane</keyword>
<keyword evidence="3" id="KW-1185">Reference proteome</keyword>
<feature type="transmembrane region" description="Helical" evidence="1">
    <location>
        <begin position="519"/>
        <end position="539"/>
    </location>
</feature>
<protein>
    <submittedName>
        <fullName evidence="2">Uncharacterized protein</fullName>
    </submittedName>
</protein>
<evidence type="ECO:0000313" key="3">
    <source>
        <dbReference type="Proteomes" id="UP000198287"/>
    </source>
</evidence>
<keyword evidence="1" id="KW-1133">Transmembrane helix</keyword>
<dbReference type="AlphaFoldDB" id="A0A226D4Z3"/>
<reference evidence="2 3" key="1">
    <citation type="submission" date="2015-12" db="EMBL/GenBank/DDBJ databases">
        <title>The genome of Folsomia candida.</title>
        <authorList>
            <person name="Faddeeva A."/>
            <person name="Derks M.F."/>
            <person name="Anvar Y."/>
            <person name="Smit S."/>
            <person name="Van Straalen N."/>
            <person name="Roelofs D."/>
        </authorList>
    </citation>
    <scope>NUCLEOTIDE SEQUENCE [LARGE SCALE GENOMIC DNA]</scope>
    <source>
        <strain evidence="2 3">VU population</strain>
        <tissue evidence="2">Whole body</tissue>
    </source>
</reference>
<gene>
    <name evidence="2" type="ORF">Fcan01_24889</name>
</gene>
<feature type="transmembrane region" description="Helical" evidence="1">
    <location>
        <begin position="171"/>
        <end position="194"/>
    </location>
</feature>
<organism evidence="2 3">
    <name type="scientific">Folsomia candida</name>
    <name type="common">Springtail</name>
    <dbReference type="NCBI Taxonomy" id="158441"/>
    <lineage>
        <taxon>Eukaryota</taxon>
        <taxon>Metazoa</taxon>
        <taxon>Ecdysozoa</taxon>
        <taxon>Arthropoda</taxon>
        <taxon>Hexapoda</taxon>
        <taxon>Collembola</taxon>
        <taxon>Entomobryomorpha</taxon>
        <taxon>Isotomoidea</taxon>
        <taxon>Isotomidae</taxon>
        <taxon>Proisotominae</taxon>
        <taxon>Folsomia</taxon>
    </lineage>
</organism>
<proteinExistence type="predicted"/>
<dbReference type="Proteomes" id="UP000198287">
    <property type="component" value="Unassembled WGS sequence"/>
</dbReference>
<keyword evidence="1" id="KW-0472">Membrane</keyword>
<name>A0A226D4Z3_FOLCA</name>